<dbReference type="Gene3D" id="3.30.980.10">
    <property type="entry name" value="Threonyl-trna Synthetase, Chain A, domain 2"/>
    <property type="match status" value="1"/>
</dbReference>
<dbReference type="SUPFAM" id="SSF55186">
    <property type="entry name" value="ThrRS/AlaRS common domain"/>
    <property type="match status" value="1"/>
</dbReference>
<evidence type="ECO:0000259" key="1">
    <source>
        <dbReference type="Pfam" id="PF00485"/>
    </source>
</evidence>
<dbReference type="GO" id="GO:0005524">
    <property type="term" value="F:ATP binding"/>
    <property type="evidence" value="ECO:0007669"/>
    <property type="project" value="InterPro"/>
</dbReference>
<dbReference type="AlphaFoldDB" id="A0A134CD47"/>
<keyword evidence="2" id="KW-0808">Transferase</keyword>
<feature type="domain" description="Phosphoribulokinase/uridine kinase" evidence="1">
    <location>
        <begin position="289"/>
        <end position="486"/>
    </location>
</feature>
<name>A0A134CD47_9FIRM</name>
<accession>A0A134CD47</accession>
<dbReference type="Gene3D" id="3.40.50.300">
    <property type="entry name" value="P-loop containing nucleotide triphosphate hydrolases"/>
    <property type="match status" value="1"/>
</dbReference>
<sequence length="553" mass="63562">MIEINDVIQQKKYVLSEKMTLEEVVQTYYKDVSPRIAAALYDGKFVGLNTIVKKSGDVTWFSLGTIEGNSCLQRTAIMLLVRSVDDLYPGGKVFVKHALGKALYCELSIGHTVTVRDVELIKKRMAEMVAQDEKITPVQTQIETAMEMCRNRHMIREAELLQHLDVQQIMAYQCGRIFDYYMGPLLPSMGYVNCFNLRSYAPGIILEVPTPQDPNSLPPYKEIPKMARLFLDAESWGRIVRCEYVSDLNQYIDNGSIQDIVDMAEALQEKKLAEIADYVVNQRPKIKVVLISGPSSAGKTTFCKRLTTQLRVVGLRPVQISLDDYFYNREDTPKNPDGSYDFESVRAIDIPLFNQQIDELQQGKEVYLSRFDFVTGKRYFEKTPVRLEEEQPLLVEGLHALNDTLTYMLPRYEKVKISLGVLTQIRINDHNRISTSDTRIIRRMVRDQQFRDRDATATMDVWADVRRGEEMNIYPYQEDADIIFNTALPYELSVLKTYAIPLLQSIAKDSVHYAEAQRLLMFLKPFKALSSEVVPFNSLLREFIGFSQQRELP</sequence>
<gene>
    <name evidence="2" type="ORF">HMPREF3182_01438</name>
</gene>
<dbReference type="PANTHER" id="PTHR10285">
    <property type="entry name" value="URIDINE KINASE"/>
    <property type="match status" value="1"/>
</dbReference>
<dbReference type="SUPFAM" id="SSF52540">
    <property type="entry name" value="P-loop containing nucleoside triphosphate hydrolases"/>
    <property type="match status" value="1"/>
</dbReference>
<evidence type="ECO:0000313" key="2">
    <source>
        <dbReference type="EMBL" id="KXB90125.1"/>
    </source>
</evidence>
<reference evidence="3" key="1">
    <citation type="submission" date="2016-01" db="EMBL/GenBank/DDBJ databases">
        <authorList>
            <person name="Mitreva M."/>
            <person name="Pepin K.H."/>
            <person name="Mihindukulasuriya K.A."/>
            <person name="Fulton R."/>
            <person name="Fronick C."/>
            <person name="O'Laughlin M."/>
            <person name="Miner T."/>
            <person name="Herter B."/>
            <person name="Rosa B.A."/>
            <person name="Cordes M."/>
            <person name="Tomlinson C."/>
            <person name="Wollam A."/>
            <person name="Palsikar V.B."/>
            <person name="Mardis E.R."/>
            <person name="Wilson R.K."/>
        </authorList>
    </citation>
    <scope>NUCLEOTIDE SEQUENCE [LARGE SCALE GENOMIC DNA]</scope>
    <source>
        <strain evidence="3">KA00182</strain>
    </source>
</reference>
<organism evidence="2 3">
    <name type="scientific">Megasphaera hutchinsoni</name>
    <dbReference type="NCBI Taxonomy" id="1588748"/>
    <lineage>
        <taxon>Bacteria</taxon>
        <taxon>Bacillati</taxon>
        <taxon>Bacillota</taxon>
        <taxon>Negativicutes</taxon>
        <taxon>Veillonellales</taxon>
        <taxon>Veillonellaceae</taxon>
        <taxon>Megasphaera</taxon>
    </lineage>
</organism>
<dbReference type="GO" id="GO:0016301">
    <property type="term" value="F:kinase activity"/>
    <property type="evidence" value="ECO:0007669"/>
    <property type="project" value="UniProtKB-KW"/>
</dbReference>
<dbReference type="PATRIC" id="fig|1588748.3.peg.1391"/>
<dbReference type="RefSeq" id="WP_062486454.1">
    <property type="nucleotide sequence ID" value="NZ_KQ960955.1"/>
</dbReference>
<dbReference type="InterPro" id="IPR006083">
    <property type="entry name" value="PRK/URK"/>
</dbReference>
<dbReference type="Proteomes" id="UP000070160">
    <property type="component" value="Unassembled WGS sequence"/>
</dbReference>
<comment type="caution">
    <text evidence="2">The sequence shown here is derived from an EMBL/GenBank/DDBJ whole genome shotgun (WGS) entry which is preliminary data.</text>
</comment>
<dbReference type="InterPro" id="IPR018163">
    <property type="entry name" value="Thr/Ala-tRNA-synth_IIc_edit"/>
</dbReference>
<dbReference type="CDD" id="cd02028">
    <property type="entry name" value="UMPK_like"/>
    <property type="match status" value="1"/>
</dbReference>
<dbReference type="InterPro" id="IPR027417">
    <property type="entry name" value="P-loop_NTPase"/>
</dbReference>
<dbReference type="Pfam" id="PF00485">
    <property type="entry name" value="PRK"/>
    <property type="match status" value="1"/>
</dbReference>
<evidence type="ECO:0000313" key="3">
    <source>
        <dbReference type="Proteomes" id="UP000070160"/>
    </source>
</evidence>
<protein>
    <submittedName>
        <fullName evidence="2">Phosphoribulokinase/uridine kinase family protein</fullName>
    </submittedName>
</protein>
<keyword evidence="3" id="KW-1185">Reference proteome</keyword>
<dbReference type="STRING" id="1588748.HMPREF3182_01438"/>
<proteinExistence type="predicted"/>
<keyword evidence="2" id="KW-0418">Kinase</keyword>
<dbReference type="EMBL" id="LSDT01000050">
    <property type="protein sequence ID" value="KXB90125.1"/>
    <property type="molecule type" value="Genomic_DNA"/>
</dbReference>